<keyword evidence="2" id="KW-1185">Reference proteome</keyword>
<dbReference type="Proteomes" id="UP000541426">
    <property type="component" value="Unassembled WGS sequence"/>
</dbReference>
<name>A0A7W6DXT2_9RHOB</name>
<dbReference type="GO" id="GO:0004340">
    <property type="term" value="F:glucokinase activity"/>
    <property type="evidence" value="ECO:0007669"/>
    <property type="project" value="UniProtKB-EC"/>
</dbReference>
<comment type="caution">
    <text evidence="1">The sequence shown here is derived from an EMBL/GenBank/DDBJ whole genome shotgun (WGS) entry which is preliminary data.</text>
</comment>
<protein>
    <submittedName>
        <fullName evidence="1">Glucokinase</fullName>
        <ecNumber evidence="1">2.7.1.2</ecNumber>
    </submittedName>
</protein>
<dbReference type="EMBL" id="JACIEJ010000016">
    <property type="protein sequence ID" value="MBB3988138.1"/>
    <property type="molecule type" value="Genomic_DNA"/>
</dbReference>
<dbReference type="RefSeq" id="WP_183969735.1">
    <property type="nucleotide sequence ID" value="NZ_BAABBZ010000017.1"/>
</dbReference>
<sequence>MTRSVVIVNGVPASGKSTISRYIVSGLLARDLGAVPLGLDTIKEALYPELGIGDREHNRMLGRASYAAIFNTIAEFPDELVPVVDAWHGFQPRSVLEAHLTAARVSKVIEVWCSVSPEVARRRYLQRDRHPGHPPASYADELKELASKAEAFGDFGPVIKVDAEAPPDDNIVERIFAELRSSTARAT</sequence>
<proteinExistence type="predicted"/>
<accession>A0A7W6DXT2</accession>
<keyword evidence="1" id="KW-0418">Kinase</keyword>
<evidence type="ECO:0000313" key="1">
    <source>
        <dbReference type="EMBL" id="MBB3988138.1"/>
    </source>
</evidence>
<reference evidence="1 2" key="1">
    <citation type="submission" date="2020-08" db="EMBL/GenBank/DDBJ databases">
        <title>Genomic Encyclopedia of Type Strains, Phase IV (KMG-IV): sequencing the most valuable type-strain genomes for metagenomic binning, comparative biology and taxonomic classification.</title>
        <authorList>
            <person name="Goeker M."/>
        </authorList>
    </citation>
    <scope>NUCLEOTIDE SEQUENCE [LARGE SCALE GENOMIC DNA]</scope>
    <source>
        <strain evidence="1 2">DSM 102235</strain>
    </source>
</reference>
<gene>
    <name evidence="1" type="ORF">GGQ68_004494</name>
</gene>
<evidence type="ECO:0000313" key="2">
    <source>
        <dbReference type="Proteomes" id="UP000541426"/>
    </source>
</evidence>
<dbReference type="Pfam" id="PF13671">
    <property type="entry name" value="AAA_33"/>
    <property type="match status" value="1"/>
</dbReference>
<dbReference type="AlphaFoldDB" id="A0A7W6DXT2"/>
<keyword evidence="1" id="KW-0808">Transferase</keyword>
<dbReference type="InterPro" id="IPR027417">
    <property type="entry name" value="P-loop_NTPase"/>
</dbReference>
<organism evidence="1 2">
    <name type="scientific">Sagittula marina</name>
    <dbReference type="NCBI Taxonomy" id="943940"/>
    <lineage>
        <taxon>Bacteria</taxon>
        <taxon>Pseudomonadati</taxon>
        <taxon>Pseudomonadota</taxon>
        <taxon>Alphaproteobacteria</taxon>
        <taxon>Rhodobacterales</taxon>
        <taxon>Roseobacteraceae</taxon>
        <taxon>Sagittula</taxon>
    </lineage>
</organism>
<dbReference type="Gene3D" id="3.40.50.300">
    <property type="entry name" value="P-loop containing nucleotide triphosphate hydrolases"/>
    <property type="match status" value="1"/>
</dbReference>
<dbReference type="SUPFAM" id="SSF52540">
    <property type="entry name" value="P-loop containing nucleoside triphosphate hydrolases"/>
    <property type="match status" value="1"/>
</dbReference>
<dbReference type="EC" id="2.7.1.2" evidence="1"/>